<feature type="domain" description="ABC transporter" evidence="10">
    <location>
        <begin position="532"/>
        <end position="760"/>
    </location>
</feature>
<feature type="transmembrane region" description="Helical" evidence="9">
    <location>
        <begin position="67"/>
        <end position="88"/>
    </location>
</feature>
<dbReference type="PROSITE" id="PS50893">
    <property type="entry name" value="ABC_TRANSPORTER_2"/>
    <property type="match status" value="2"/>
</dbReference>
<feature type="transmembrane region" description="Helical" evidence="9">
    <location>
        <begin position="30"/>
        <end position="47"/>
    </location>
</feature>
<dbReference type="Gene3D" id="3.40.50.300">
    <property type="entry name" value="P-loop containing nucleotide triphosphate hydrolases"/>
    <property type="match status" value="2"/>
</dbReference>
<gene>
    <name evidence="12" type="ORF">MHUMG1_09785</name>
</gene>
<comment type="caution">
    <text evidence="12">The sequence shown here is derived from an EMBL/GenBank/DDBJ whole genome shotgun (WGS) entry which is preliminary data.</text>
</comment>
<dbReference type="InterPro" id="IPR050173">
    <property type="entry name" value="ABC_transporter_C-like"/>
</dbReference>
<feature type="transmembrane region" description="Helical" evidence="9">
    <location>
        <begin position="1001"/>
        <end position="1022"/>
    </location>
</feature>
<feature type="transmembrane region" description="Helical" evidence="9">
    <location>
        <begin position="839"/>
        <end position="855"/>
    </location>
</feature>
<evidence type="ECO:0000256" key="5">
    <source>
        <dbReference type="ARBA" id="ARBA00022741"/>
    </source>
</evidence>
<feature type="transmembrane region" description="Helical" evidence="9">
    <location>
        <begin position="386"/>
        <end position="410"/>
    </location>
</feature>
<dbReference type="PROSITE" id="PS50929">
    <property type="entry name" value="ABC_TM1F"/>
    <property type="match status" value="2"/>
</dbReference>
<dbReference type="GO" id="GO:0016887">
    <property type="term" value="F:ATP hydrolysis activity"/>
    <property type="evidence" value="ECO:0007669"/>
    <property type="project" value="InterPro"/>
</dbReference>
<dbReference type="InterPro" id="IPR044746">
    <property type="entry name" value="ABCC_6TM_D1"/>
</dbReference>
<dbReference type="CDD" id="cd18580">
    <property type="entry name" value="ABC_6TM_ABCC_D2"/>
    <property type="match status" value="1"/>
</dbReference>
<evidence type="ECO:0000313" key="12">
    <source>
        <dbReference type="EMBL" id="KAH0592513.1"/>
    </source>
</evidence>
<reference evidence="12 13" key="1">
    <citation type="submission" date="2020-07" db="EMBL/GenBank/DDBJ databases">
        <title>Metarhizium humberi genome.</title>
        <authorList>
            <person name="Lysoe E."/>
        </authorList>
    </citation>
    <scope>NUCLEOTIDE SEQUENCE [LARGE SCALE GENOMIC DNA]</scope>
    <source>
        <strain evidence="12 13">ESALQ1638</strain>
    </source>
</reference>
<dbReference type="GO" id="GO:0005886">
    <property type="term" value="C:plasma membrane"/>
    <property type="evidence" value="ECO:0007669"/>
    <property type="project" value="UniProtKB-SubCell"/>
</dbReference>
<keyword evidence="4 9" id="KW-0812">Transmembrane</keyword>
<feature type="transmembrane region" description="Helical" evidence="9">
    <location>
        <begin position="131"/>
        <end position="149"/>
    </location>
</feature>
<evidence type="ECO:0000259" key="10">
    <source>
        <dbReference type="PROSITE" id="PS50893"/>
    </source>
</evidence>
<sequence length="1307" mass="143788">MGSSRQARDGSAKRHIRNQAGKLSGSRDELLAAFHFINSLGQCTLYVCSPMPIMVARGVTPSPENAAVYAATASSFLGAVGVSLLSFFEHRRSIRPSDTIVLYLLTSLLVDSLHLWFTLADIASTRHDHRVIIQSLLLCLISKGILLITEASGKDKLLLKAARSYAPEETAGILQRTFFWWINPILKRGGSGTLKDDDFQVIGTSFAWAVPSRLFLILLRYGQPLLIKKTIRFLSQPHDETLLSTDMASILAVAMVVYVGEAICIAVYQHQQNRLRVMMRGALVGLVFNKTLQSQSNNHDRGKSVTLMNTDVDSLSGIGRMAHDIWAYFLELAIGMVILTSQVGWLSPVPLVIIVFCSRVSKYVAQHIHGRQKEWNAATQNRLSMITAFLGSIKTIKLLGISGSIAKYVASLRSTEIERAKSVRWIMVGYNASANFLGIFTPAITMILYGVLSQSHHSTIDAETAFTTIAVLSMVIHPANMIMTIIPRVVATFASFERLQNYLLEAPRQDQRVVLEDKPERLLPHGNTAAAISLEEVTVEADKTSAPALDRVTLEVERSSLVICAGPTGAGKTVLAKAILGEVAISHGTIKTASRRIGYCDQTPWLPNGSIRDVICNFATHVDENRYHSVVSSSCLVHDLNQLPMGDSTEIGSRGLNLSGGQKQRMALARMLYDECDIVILDDPFSSLDGRTEDQVINNLFGPEGIFHTRRSTVFWITNATNHFKLADSVVILENSRIKEHGHWSVLDSLPDASGKVMSDESHEPGQVDAETSQLDAQKKKAKELDTRLDLNRKTGNLSLYGLFNAIFMIGCTATYSFFITFPHYWLKRWTEADQNVEWLYMMVYGLLALFAWVATNGTMWDLPGAFQSLKIFKLLVQVSLLLAVQKLLLLTIPLCFVVICLVARVYFRTSRQVRIEELASRSAVFSQIVETVEGLITIRAFRWQSRCQSHFDRALDGSQGPLYLLSSLQRWLNLVLDLMVAAISVTIIALALFLRSTTTGAAVGVALNIILVTNTTIVRLVESWADFEVSLGAIERLKTLDEGIQKEDRPGEDNIPETSWPQRGGIVIDHVTAAYNGRSASLRNISLTIKAGQKVVSTLLLSLLRLVEITGDISVDGVDLSRISRAAIREQCFITVPQDPMLLPDTSLRFSLDPSGKAEISQIVDALQKTGVWSLLCESNTANVAEVLDRKMSELPALSVGQLQLLGIARALVKKAVLGTKLKPVLLLDEATSSLDTATESLIHNLIDEEFSGQGYTVVAVAHRLGVVTGRMRPMDMVVMMADGAIRKVGGAEEVLGSDLVSSWTS</sequence>
<evidence type="ECO:0000256" key="9">
    <source>
        <dbReference type="SAM" id="Phobius"/>
    </source>
</evidence>
<feature type="transmembrane region" description="Helical" evidence="9">
    <location>
        <begin position="972"/>
        <end position="995"/>
    </location>
</feature>
<feature type="transmembrane region" description="Helical" evidence="9">
    <location>
        <begin position="325"/>
        <end position="343"/>
    </location>
</feature>
<evidence type="ECO:0000256" key="3">
    <source>
        <dbReference type="ARBA" id="ARBA00022475"/>
    </source>
</evidence>
<keyword evidence="6" id="KW-0067">ATP-binding</keyword>
<evidence type="ECO:0000256" key="6">
    <source>
        <dbReference type="ARBA" id="ARBA00022840"/>
    </source>
</evidence>
<keyword evidence="3" id="KW-1003">Cell membrane</keyword>
<dbReference type="PROSITE" id="PS00211">
    <property type="entry name" value="ABC_TRANSPORTER_1"/>
    <property type="match status" value="2"/>
</dbReference>
<accession>A0A9P8M232</accession>
<keyword evidence="5" id="KW-0547">Nucleotide-binding</keyword>
<feature type="transmembrane region" description="Helical" evidence="9">
    <location>
        <begin position="205"/>
        <end position="227"/>
    </location>
</feature>
<evidence type="ECO:0000256" key="8">
    <source>
        <dbReference type="ARBA" id="ARBA00023136"/>
    </source>
</evidence>
<dbReference type="Pfam" id="PF00664">
    <property type="entry name" value="ABC_membrane"/>
    <property type="match status" value="2"/>
</dbReference>
<protein>
    <recommendedName>
        <fullName evidence="14">ABC transporter, transmembrane domain, type 1</fullName>
    </recommendedName>
</protein>
<feature type="transmembrane region" description="Helical" evidence="9">
    <location>
        <begin position="247"/>
        <end position="268"/>
    </location>
</feature>
<dbReference type="SUPFAM" id="SSF90123">
    <property type="entry name" value="ABC transporter transmembrane region"/>
    <property type="match status" value="2"/>
</dbReference>
<feature type="domain" description="ABC transmembrane type-1" evidence="11">
    <location>
        <begin position="207"/>
        <end position="491"/>
    </location>
</feature>
<evidence type="ECO:0000313" key="13">
    <source>
        <dbReference type="Proteomes" id="UP000764110"/>
    </source>
</evidence>
<proteinExistence type="predicted"/>
<dbReference type="InterPro" id="IPR044726">
    <property type="entry name" value="ABCC_6TM_D2"/>
</dbReference>
<dbReference type="CDD" id="cd18579">
    <property type="entry name" value="ABC_6TM_ABCC_D1"/>
    <property type="match status" value="1"/>
</dbReference>
<evidence type="ECO:0000259" key="11">
    <source>
        <dbReference type="PROSITE" id="PS50929"/>
    </source>
</evidence>
<dbReference type="InterPro" id="IPR017871">
    <property type="entry name" value="ABC_transporter-like_CS"/>
</dbReference>
<dbReference type="InterPro" id="IPR003593">
    <property type="entry name" value="AAA+_ATPase"/>
</dbReference>
<name>A0A9P8M232_9HYPO</name>
<dbReference type="EMBL" id="JACEFI010000030">
    <property type="protein sequence ID" value="KAH0592513.1"/>
    <property type="molecule type" value="Genomic_DNA"/>
</dbReference>
<feature type="domain" description="ABC transmembrane type-1" evidence="11">
    <location>
        <begin position="872"/>
        <end position="1029"/>
    </location>
</feature>
<feature type="transmembrane region" description="Helical" evidence="9">
    <location>
        <begin position="800"/>
        <end position="827"/>
    </location>
</feature>
<feature type="transmembrane region" description="Helical" evidence="9">
    <location>
        <begin position="430"/>
        <end position="452"/>
    </location>
</feature>
<dbReference type="InterPro" id="IPR003439">
    <property type="entry name" value="ABC_transporter-like_ATP-bd"/>
</dbReference>
<dbReference type="GO" id="GO:0005524">
    <property type="term" value="F:ATP binding"/>
    <property type="evidence" value="ECO:0007669"/>
    <property type="project" value="UniProtKB-KW"/>
</dbReference>
<dbReference type="InterPro" id="IPR011527">
    <property type="entry name" value="ABC1_TM_dom"/>
</dbReference>
<keyword evidence="7 9" id="KW-1133">Transmembrane helix</keyword>
<dbReference type="Pfam" id="PF00005">
    <property type="entry name" value="ABC_tran"/>
    <property type="match status" value="2"/>
</dbReference>
<dbReference type="InterPro" id="IPR027417">
    <property type="entry name" value="P-loop_NTPase"/>
</dbReference>
<feature type="transmembrane region" description="Helical" evidence="9">
    <location>
        <begin position="464"/>
        <end position="486"/>
    </location>
</feature>
<dbReference type="GO" id="GO:0140359">
    <property type="term" value="F:ABC-type transporter activity"/>
    <property type="evidence" value="ECO:0007669"/>
    <property type="project" value="InterPro"/>
</dbReference>
<comment type="subcellular location">
    <subcellularLocation>
        <location evidence="1">Cell membrane</location>
        <topology evidence="1">Multi-pass membrane protein</topology>
    </subcellularLocation>
</comment>
<dbReference type="SMART" id="SM00382">
    <property type="entry name" value="AAA"/>
    <property type="match status" value="2"/>
</dbReference>
<feature type="transmembrane region" description="Helical" evidence="9">
    <location>
        <begin position="875"/>
        <end position="908"/>
    </location>
</feature>
<organism evidence="12 13">
    <name type="scientific">Metarhizium humberi</name>
    <dbReference type="NCBI Taxonomy" id="2596975"/>
    <lineage>
        <taxon>Eukaryota</taxon>
        <taxon>Fungi</taxon>
        <taxon>Dikarya</taxon>
        <taxon>Ascomycota</taxon>
        <taxon>Pezizomycotina</taxon>
        <taxon>Sordariomycetes</taxon>
        <taxon>Hypocreomycetidae</taxon>
        <taxon>Hypocreales</taxon>
        <taxon>Clavicipitaceae</taxon>
        <taxon>Metarhizium</taxon>
    </lineage>
</organism>
<dbReference type="PANTHER" id="PTHR24223:SF345">
    <property type="entry name" value="ABC MULTIDRUG TRANSPORTER (EUROFUNG)"/>
    <property type="match status" value="1"/>
</dbReference>
<evidence type="ECO:0000256" key="1">
    <source>
        <dbReference type="ARBA" id="ARBA00004651"/>
    </source>
</evidence>
<evidence type="ECO:0000256" key="2">
    <source>
        <dbReference type="ARBA" id="ARBA00022448"/>
    </source>
</evidence>
<evidence type="ECO:0000256" key="7">
    <source>
        <dbReference type="ARBA" id="ARBA00022989"/>
    </source>
</evidence>
<feature type="domain" description="ABC transporter" evidence="10">
    <location>
        <begin position="1067"/>
        <end position="1306"/>
    </location>
</feature>
<evidence type="ECO:0008006" key="14">
    <source>
        <dbReference type="Google" id="ProtNLM"/>
    </source>
</evidence>
<dbReference type="InterPro" id="IPR036640">
    <property type="entry name" value="ABC1_TM_sf"/>
</dbReference>
<keyword evidence="8 9" id="KW-0472">Membrane</keyword>
<feature type="transmembrane region" description="Helical" evidence="9">
    <location>
        <begin position="100"/>
        <end position="119"/>
    </location>
</feature>
<keyword evidence="13" id="KW-1185">Reference proteome</keyword>
<dbReference type="Proteomes" id="UP000764110">
    <property type="component" value="Unassembled WGS sequence"/>
</dbReference>
<dbReference type="PANTHER" id="PTHR24223">
    <property type="entry name" value="ATP-BINDING CASSETTE SUB-FAMILY C"/>
    <property type="match status" value="1"/>
</dbReference>
<keyword evidence="2" id="KW-0813">Transport</keyword>
<evidence type="ECO:0000256" key="4">
    <source>
        <dbReference type="ARBA" id="ARBA00022692"/>
    </source>
</evidence>
<dbReference type="Gene3D" id="1.20.1560.10">
    <property type="entry name" value="ABC transporter type 1, transmembrane domain"/>
    <property type="match status" value="2"/>
</dbReference>
<dbReference type="SUPFAM" id="SSF52540">
    <property type="entry name" value="P-loop containing nucleoside triphosphate hydrolases"/>
    <property type="match status" value="2"/>
</dbReference>